<keyword evidence="8" id="KW-0732">Signal</keyword>
<dbReference type="GO" id="GO:0009279">
    <property type="term" value="C:cell outer membrane"/>
    <property type="evidence" value="ECO:0007669"/>
    <property type="project" value="UniProtKB-SubCell"/>
</dbReference>
<dbReference type="EMBL" id="CP120682">
    <property type="protein sequence ID" value="WKN39953.1"/>
    <property type="molecule type" value="Genomic_DNA"/>
</dbReference>
<feature type="chain" id="PRO_5041372530" evidence="8">
    <location>
        <begin position="26"/>
        <end position="1089"/>
    </location>
</feature>
<dbReference type="NCBIfam" id="TIGR04057">
    <property type="entry name" value="SusC_RagA_signa"/>
    <property type="match status" value="1"/>
</dbReference>
<evidence type="ECO:0000256" key="7">
    <source>
        <dbReference type="PROSITE-ProRule" id="PRU01360"/>
    </source>
</evidence>
<organism evidence="10">
    <name type="scientific">Roseihalotalea indica</name>
    <dbReference type="NCBI Taxonomy" id="2867963"/>
    <lineage>
        <taxon>Bacteria</taxon>
        <taxon>Pseudomonadati</taxon>
        <taxon>Bacteroidota</taxon>
        <taxon>Cytophagia</taxon>
        <taxon>Cytophagales</taxon>
        <taxon>Catalimonadaceae</taxon>
        <taxon>Roseihalotalea</taxon>
    </lineage>
</organism>
<dbReference type="Gene3D" id="2.170.130.10">
    <property type="entry name" value="TonB-dependent receptor, plug domain"/>
    <property type="match status" value="1"/>
</dbReference>
<keyword evidence="4 7" id="KW-0812">Transmembrane</keyword>
<dbReference type="SUPFAM" id="SSF56935">
    <property type="entry name" value="Porins"/>
    <property type="match status" value="1"/>
</dbReference>
<dbReference type="InterPro" id="IPR037066">
    <property type="entry name" value="Plug_dom_sf"/>
</dbReference>
<evidence type="ECO:0000256" key="3">
    <source>
        <dbReference type="ARBA" id="ARBA00022452"/>
    </source>
</evidence>
<dbReference type="InterPro" id="IPR012910">
    <property type="entry name" value="Plug_dom"/>
</dbReference>
<evidence type="ECO:0000256" key="4">
    <source>
        <dbReference type="ARBA" id="ARBA00022692"/>
    </source>
</evidence>
<evidence type="ECO:0000256" key="1">
    <source>
        <dbReference type="ARBA" id="ARBA00004571"/>
    </source>
</evidence>
<protein>
    <submittedName>
        <fullName evidence="10">SusC/RagA family TonB-linked outer membrane protein</fullName>
    </submittedName>
</protein>
<feature type="signal peptide" evidence="8">
    <location>
        <begin position="1"/>
        <end position="25"/>
    </location>
</feature>
<dbReference type="Gene3D" id="2.40.170.20">
    <property type="entry name" value="TonB-dependent receptor, beta-barrel domain"/>
    <property type="match status" value="1"/>
</dbReference>
<comment type="similarity">
    <text evidence="7">Belongs to the TonB-dependent receptor family.</text>
</comment>
<comment type="subcellular location">
    <subcellularLocation>
        <location evidence="1 7">Cell outer membrane</location>
        <topology evidence="1 7">Multi-pass membrane protein</topology>
    </subcellularLocation>
</comment>
<evidence type="ECO:0000259" key="9">
    <source>
        <dbReference type="Pfam" id="PF07715"/>
    </source>
</evidence>
<dbReference type="InterPro" id="IPR023997">
    <property type="entry name" value="TonB-dep_OMP_SusC/RagA_CS"/>
</dbReference>
<dbReference type="Gene3D" id="2.60.40.1120">
    <property type="entry name" value="Carboxypeptidase-like, regulatory domain"/>
    <property type="match status" value="1"/>
</dbReference>
<dbReference type="InterPro" id="IPR008969">
    <property type="entry name" value="CarboxyPept-like_regulatory"/>
</dbReference>
<dbReference type="AlphaFoldDB" id="A0AA49JJU5"/>
<dbReference type="Pfam" id="PF13715">
    <property type="entry name" value="CarbopepD_reg_2"/>
    <property type="match status" value="1"/>
</dbReference>
<dbReference type="InterPro" id="IPR023996">
    <property type="entry name" value="TonB-dep_OMP_SusC/RagA"/>
</dbReference>
<feature type="domain" description="TonB-dependent receptor plug" evidence="9">
    <location>
        <begin position="121"/>
        <end position="249"/>
    </location>
</feature>
<proteinExistence type="inferred from homology"/>
<dbReference type="Pfam" id="PF07715">
    <property type="entry name" value="Plug"/>
    <property type="match status" value="1"/>
</dbReference>
<keyword evidence="5 7" id="KW-0472">Membrane</keyword>
<evidence type="ECO:0000256" key="8">
    <source>
        <dbReference type="SAM" id="SignalP"/>
    </source>
</evidence>
<keyword evidence="6 7" id="KW-0998">Cell outer membrane</keyword>
<evidence type="ECO:0000313" key="10">
    <source>
        <dbReference type="EMBL" id="WKN39953.1"/>
    </source>
</evidence>
<evidence type="ECO:0000256" key="6">
    <source>
        <dbReference type="ARBA" id="ARBA00023237"/>
    </source>
</evidence>
<reference evidence="10" key="1">
    <citation type="journal article" date="2023" name="Comput. Struct. Biotechnol. J.">
        <title>Discovery of a novel marine Bacteroidetes with a rich repertoire of carbohydrate-active enzymes.</title>
        <authorList>
            <person name="Chen B."/>
            <person name="Liu G."/>
            <person name="Chen Q."/>
            <person name="Wang H."/>
            <person name="Liu L."/>
            <person name="Tang K."/>
        </authorList>
    </citation>
    <scope>NUCLEOTIDE SEQUENCE</scope>
    <source>
        <strain evidence="10">TK19036</strain>
    </source>
</reference>
<dbReference type="SUPFAM" id="SSF49464">
    <property type="entry name" value="Carboxypeptidase regulatory domain-like"/>
    <property type="match status" value="1"/>
</dbReference>
<keyword evidence="2 7" id="KW-0813">Transport</keyword>
<dbReference type="NCBIfam" id="TIGR04056">
    <property type="entry name" value="OMP_RagA_SusC"/>
    <property type="match status" value="1"/>
</dbReference>
<dbReference type="InterPro" id="IPR039426">
    <property type="entry name" value="TonB-dep_rcpt-like"/>
</dbReference>
<evidence type="ECO:0000256" key="2">
    <source>
        <dbReference type="ARBA" id="ARBA00022448"/>
    </source>
</evidence>
<dbReference type="PROSITE" id="PS52016">
    <property type="entry name" value="TONB_DEPENDENT_REC_3"/>
    <property type="match status" value="1"/>
</dbReference>
<sequence length="1089" mass="119297">MLHNYLKRSRLLIAVALLMGGPLLAQQRNVSGIVNSSEDQEGLPGVNVLIVGTTQGTVTDLDGNYSLTVPEGSVTLSFSSVGFQTQTVEVGNQSAINVILEPNVASLDEVMVTALGIEREKKTIGYTVQDVDGEEVALASEPNVLNAISGKIAGVQISQPNGVGMGSSRVVIRGMNNINGDNQPLLIVDGVQIENSVSGAGAGAWTGQGSGTDWGSGINDINPQDIADITVLKGPTAAALYGARGANGVILITTKKGRKSEGLGLTYNNNTIWTTPLRFRKVQNVFGGGSVGADRSIPVNEDGIPVLPTVSFWGSGASWGPRMDGTEVLWWDGEMRPYSPQPDNIKDFFRTAYSSSHNIAFSGANENGSLRVSLTRMDGNTVVPNSEYDRTTVNLNGSLDISSRVRADVSVSYFDTYKKNAPNLGDSESSIGKNLSYNWSREEKLDVLKDFRNPDGSKKTFPEAFGRGRAGNFFWNIYEQNNYRDEDRMIGSLALHYDITSWLKVMGRLGIDNRNDDYEFRGTPEDAEGIVLGRYNHTLGRNRIQNHEVMVTFNKEVATDWNVTANLGGMHWSRDYYSIKGEKGHWDNFRFPNLYTFNNSTQTQPTWPTEDFYDKEINSIFGSVDFAYRDFAFLQITGRNDWSSTLPPESNSYFYPSVSGSFVFTDAFEIESSLLSMGKLRASWAKAATDTDPYQIQPTYGTGSFGGGATGSLRAEIPPLNLKPQTTDSYEVGLELGLLGNRINADIAYYHINSFEQILTSPLPKSSGFNSLIINTGELENYGVELVLQATPIQTAEFIWDVTFNYAHNRNYVVSLSEGAESINIGGIWGGNGPAQEVRPGDEFGTIVGWDYVRYQATDANGNPIDHPSNGKPIIDENGEWYLTTDQRVPVGNATPRWIGGLTNTFTYKGFSLNTLIDMKIGGDTYFGTYVTGMTFGQSLATLEGREPEFGGLEWVDAEGNVRQDGIIKEGVYEDGEVNDKVVNHRYKYSDYGGWGAGALTTPGVHENTWVRLRQLSLSYTFPQSMLSRIGFVQQASISLVGRNLWYLYDTAPENINPEGINGVGNAQGFEWGSLPVQASYGFNVKVSF</sequence>
<reference evidence="10" key="2">
    <citation type="journal article" date="2024" name="Antonie Van Leeuwenhoek">
        <title>Roseihalotalea indica gen. nov., sp. nov., a halophilic Bacteroidetes from mesopelagic Southwest Indian Ocean with higher carbohydrate metabolic potential.</title>
        <authorList>
            <person name="Chen B."/>
            <person name="Zhang M."/>
            <person name="Lin D."/>
            <person name="Ye J."/>
            <person name="Tang K."/>
        </authorList>
    </citation>
    <scope>NUCLEOTIDE SEQUENCE</scope>
    <source>
        <strain evidence="10">TK19036</strain>
    </source>
</reference>
<name>A0AA49JJU5_9BACT</name>
<evidence type="ECO:0000256" key="5">
    <source>
        <dbReference type="ARBA" id="ARBA00023136"/>
    </source>
</evidence>
<dbReference type="InterPro" id="IPR036942">
    <property type="entry name" value="Beta-barrel_TonB_sf"/>
</dbReference>
<gene>
    <name evidence="10" type="ORF">K4G66_14765</name>
</gene>
<accession>A0AA49JJU5</accession>
<keyword evidence="3 7" id="KW-1134">Transmembrane beta strand</keyword>